<evidence type="ECO:0000313" key="3">
    <source>
        <dbReference type="EMBL" id="CAL1548711.1"/>
    </source>
</evidence>
<feature type="domain" description="HAT C-terminal dimerisation" evidence="2">
    <location>
        <begin position="134"/>
        <end position="184"/>
    </location>
</feature>
<accession>A0AAV2IR22</accession>
<gene>
    <name evidence="3" type="ORF">GSLYS_00022028001</name>
</gene>
<evidence type="ECO:0000259" key="2">
    <source>
        <dbReference type="Pfam" id="PF05699"/>
    </source>
</evidence>
<feature type="region of interest" description="Disordered" evidence="1">
    <location>
        <begin position="1"/>
        <end position="72"/>
    </location>
</feature>
<protein>
    <recommendedName>
        <fullName evidence="2">HAT C-terminal dimerisation domain-containing protein</fullName>
    </recommendedName>
</protein>
<feature type="compositionally biased region" description="Polar residues" evidence="1">
    <location>
        <begin position="55"/>
        <end position="72"/>
    </location>
</feature>
<dbReference type="EMBL" id="CAXITT010001584">
    <property type="protein sequence ID" value="CAL1548711.1"/>
    <property type="molecule type" value="Genomic_DNA"/>
</dbReference>
<dbReference type="Pfam" id="PF05699">
    <property type="entry name" value="Dimer_Tnp_hAT"/>
    <property type="match status" value="1"/>
</dbReference>
<feature type="compositionally biased region" description="Basic and acidic residues" evidence="1">
    <location>
        <begin position="25"/>
        <end position="34"/>
    </location>
</feature>
<proteinExistence type="predicted"/>
<evidence type="ECO:0000313" key="4">
    <source>
        <dbReference type="Proteomes" id="UP001497497"/>
    </source>
</evidence>
<comment type="caution">
    <text evidence="3">The sequence shown here is derived from an EMBL/GenBank/DDBJ whole genome shotgun (WGS) entry which is preliminary data.</text>
</comment>
<name>A0AAV2IR22_LYMST</name>
<sequence>MELLPQDGGASHRLADGSSAPADVDCDHAIERCSDGPGRGKHNPLNPEGAFSGLTDGNPTPTLAPTGSISTPSDIDCDQAVERCSDDQELAKHDPLNPEGEFKLEFNTALNEVEKIDSSSKVNVKEAILGYPLIVQNAALNVTALPTTQGSVERLFSALQIIRSDFRSSMEEDIFQAVLFLRANSM</sequence>
<keyword evidence="4" id="KW-1185">Reference proteome</keyword>
<evidence type="ECO:0000256" key="1">
    <source>
        <dbReference type="SAM" id="MobiDB-lite"/>
    </source>
</evidence>
<dbReference type="AlphaFoldDB" id="A0AAV2IR22"/>
<dbReference type="GO" id="GO:0046983">
    <property type="term" value="F:protein dimerization activity"/>
    <property type="evidence" value="ECO:0007669"/>
    <property type="project" value="InterPro"/>
</dbReference>
<dbReference type="InterPro" id="IPR008906">
    <property type="entry name" value="HATC_C_dom"/>
</dbReference>
<reference evidence="3 4" key="1">
    <citation type="submission" date="2024-04" db="EMBL/GenBank/DDBJ databases">
        <authorList>
            <consortium name="Genoscope - CEA"/>
            <person name="William W."/>
        </authorList>
    </citation>
    <scope>NUCLEOTIDE SEQUENCE [LARGE SCALE GENOMIC DNA]</scope>
</reference>
<dbReference type="Proteomes" id="UP001497497">
    <property type="component" value="Unassembled WGS sequence"/>
</dbReference>
<organism evidence="3 4">
    <name type="scientific">Lymnaea stagnalis</name>
    <name type="common">Great pond snail</name>
    <name type="synonym">Helix stagnalis</name>
    <dbReference type="NCBI Taxonomy" id="6523"/>
    <lineage>
        <taxon>Eukaryota</taxon>
        <taxon>Metazoa</taxon>
        <taxon>Spiralia</taxon>
        <taxon>Lophotrochozoa</taxon>
        <taxon>Mollusca</taxon>
        <taxon>Gastropoda</taxon>
        <taxon>Heterobranchia</taxon>
        <taxon>Euthyneura</taxon>
        <taxon>Panpulmonata</taxon>
        <taxon>Hygrophila</taxon>
        <taxon>Lymnaeoidea</taxon>
        <taxon>Lymnaeidae</taxon>
        <taxon>Lymnaea</taxon>
    </lineage>
</organism>